<dbReference type="Gene3D" id="3.40.50.1010">
    <property type="entry name" value="5'-nuclease"/>
    <property type="match status" value="1"/>
</dbReference>
<accession>A0ABY2KBD1</accession>
<dbReference type="Proteomes" id="UP000297244">
    <property type="component" value="Unassembled WGS sequence"/>
</dbReference>
<dbReference type="InterPro" id="IPR029060">
    <property type="entry name" value="PIN-like_dom_sf"/>
</dbReference>
<evidence type="ECO:0000259" key="1">
    <source>
        <dbReference type="Pfam" id="PF01850"/>
    </source>
</evidence>
<feature type="domain" description="PIN" evidence="1">
    <location>
        <begin position="40"/>
        <end position="99"/>
    </location>
</feature>
<dbReference type="Pfam" id="PF01850">
    <property type="entry name" value="PIN"/>
    <property type="match status" value="1"/>
</dbReference>
<dbReference type="CDD" id="cd09871">
    <property type="entry name" value="PIN_MtVapC28-VapC30-like"/>
    <property type="match status" value="1"/>
</dbReference>
<organism evidence="2 3">
    <name type="scientific">Thermus tengchongensis</name>
    <dbReference type="NCBI Taxonomy" id="1214928"/>
    <lineage>
        <taxon>Bacteria</taxon>
        <taxon>Thermotogati</taxon>
        <taxon>Deinococcota</taxon>
        <taxon>Deinococci</taxon>
        <taxon>Thermales</taxon>
        <taxon>Thermaceae</taxon>
        <taxon>Thermus</taxon>
    </lineage>
</organism>
<name>A0ABY2KBD1_9DEIN</name>
<evidence type="ECO:0000313" key="3">
    <source>
        <dbReference type="Proteomes" id="UP000297244"/>
    </source>
</evidence>
<gene>
    <name evidence="2" type="ORF">E0489_04980</name>
</gene>
<reference evidence="2 3" key="1">
    <citation type="submission" date="2019-03" db="EMBL/GenBank/DDBJ databases">
        <title>Thermus tengchongensis species for the arsenic transformation mechanism.</title>
        <authorList>
            <person name="Yuan G.C."/>
        </authorList>
    </citation>
    <scope>NUCLEOTIDE SEQUENCE [LARGE SCALE GENOMIC DNA]</scope>
    <source>
        <strain evidence="2 3">15Y</strain>
    </source>
</reference>
<proteinExistence type="predicted"/>
<dbReference type="EMBL" id="SKBL01000004">
    <property type="protein sequence ID" value="TFU16762.1"/>
    <property type="molecule type" value="Genomic_DNA"/>
</dbReference>
<evidence type="ECO:0000313" key="2">
    <source>
        <dbReference type="EMBL" id="TFU16762.1"/>
    </source>
</evidence>
<protein>
    <submittedName>
        <fullName evidence="2">PIN domain-containing protein</fullName>
    </submittedName>
</protein>
<dbReference type="SUPFAM" id="SSF88723">
    <property type="entry name" value="PIN domain-like"/>
    <property type="match status" value="1"/>
</dbReference>
<sequence>MVVDSSARTQNSPHWPRPKRRAYGLFGAPVVAQATTGYLGLEVLPFAKEPYREAVRAHARHGKGRHPAGLNLGDCLSYAVARVEGEPLRYKGEDFRKTDLGKG</sequence>
<keyword evidence="3" id="KW-1185">Reference proteome</keyword>
<dbReference type="InterPro" id="IPR002716">
    <property type="entry name" value="PIN_dom"/>
</dbReference>
<comment type="caution">
    <text evidence="2">The sequence shown here is derived from an EMBL/GenBank/DDBJ whole genome shotgun (WGS) entry which is preliminary data.</text>
</comment>